<dbReference type="InterPro" id="IPR016181">
    <property type="entry name" value="Acyl_CoA_acyltransferase"/>
</dbReference>
<dbReference type="PANTHER" id="PTHR15298">
    <property type="entry name" value="L-COA N-ACYLTRANSFERASE-RELATED"/>
    <property type="match status" value="1"/>
</dbReference>
<comment type="similarity">
    <text evidence="1">Belongs to the glycine N-acyltransferase family.</text>
</comment>
<dbReference type="GO" id="GO:0005739">
    <property type="term" value="C:mitochondrion"/>
    <property type="evidence" value="ECO:0007669"/>
    <property type="project" value="InterPro"/>
</dbReference>
<dbReference type="PROSITE" id="PS51186">
    <property type="entry name" value="GNAT"/>
    <property type="match status" value="1"/>
</dbReference>
<dbReference type="Proteomes" id="UP000749559">
    <property type="component" value="Unassembled WGS sequence"/>
</dbReference>
<proteinExistence type="inferred from homology"/>
<organism evidence="2 3">
    <name type="scientific">Owenia fusiformis</name>
    <name type="common">Polychaete worm</name>
    <dbReference type="NCBI Taxonomy" id="6347"/>
    <lineage>
        <taxon>Eukaryota</taxon>
        <taxon>Metazoa</taxon>
        <taxon>Spiralia</taxon>
        <taxon>Lophotrochozoa</taxon>
        <taxon>Annelida</taxon>
        <taxon>Polychaeta</taxon>
        <taxon>Sedentaria</taxon>
        <taxon>Canalipalpata</taxon>
        <taxon>Sabellida</taxon>
        <taxon>Oweniida</taxon>
        <taxon>Oweniidae</taxon>
        <taxon>Owenia</taxon>
    </lineage>
</organism>
<evidence type="ECO:0000256" key="1">
    <source>
        <dbReference type="RuleBase" id="RU368002"/>
    </source>
</evidence>
<dbReference type="EMBL" id="CAIIXF020000005">
    <property type="protein sequence ID" value="CAH1783676.1"/>
    <property type="molecule type" value="Genomic_DNA"/>
</dbReference>
<dbReference type="Pfam" id="PF00583">
    <property type="entry name" value="Acetyltransf_1"/>
    <property type="match status" value="1"/>
</dbReference>
<dbReference type="InterPro" id="IPR000182">
    <property type="entry name" value="GNAT_dom"/>
</dbReference>
<gene>
    <name evidence="2" type="ORF">OFUS_LOCUS9997</name>
</gene>
<dbReference type="InterPro" id="IPR010313">
    <property type="entry name" value="Glycine_N-acyltransferase"/>
</dbReference>
<dbReference type="CDD" id="cd04301">
    <property type="entry name" value="NAT_SF"/>
    <property type="match status" value="1"/>
</dbReference>
<dbReference type="OrthoDB" id="6141385at2759"/>
<dbReference type="Gene3D" id="3.40.630.30">
    <property type="match status" value="1"/>
</dbReference>
<sequence length="285" mass="32773">MRILTKDDFPLAVHRLNSFTPHSIRALGVVMVEMVYDIGWSDIIVDKWPDFQILYAPQKKQFLEQNPEMRDNLAGILFATSHDAISTFVKTSGVFKEFPVTICAKISDISALHSALNELKPVYMECLESYAMFWFDKDVTTFNKDQELPHGMYFDELGETDYESVQKSWHYSYTWKSSEYDPRIITMIRHLPTSCIRTTSGALIGFILCTHNFIMGKLFVEPRYRGQGLGGKIVKDLCKKIIKQGMLPYCGVDYFNTVSLNMCQKLGGFEMSEKWAKFDLTPSKI</sequence>
<dbReference type="SUPFAM" id="SSF55729">
    <property type="entry name" value="Acyl-CoA N-acyltransferases (Nat)"/>
    <property type="match status" value="1"/>
</dbReference>
<reference evidence="2" key="1">
    <citation type="submission" date="2022-03" db="EMBL/GenBank/DDBJ databases">
        <authorList>
            <person name="Martin C."/>
        </authorList>
    </citation>
    <scope>NUCLEOTIDE SEQUENCE</scope>
</reference>
<evidence type="ECO:0000313" key="3">
    <source>
        <dbReference type="Proteomes" id="UP000749559"/>
    </source>
</evidence>
<keyword evidence="1" id="KW-0012">Acyltransferase</keyword>
<dbReference type="AlphaFoldDB" id="A0A8J1T8N2"/>
<accession>A0A8J1T8N2</accession>
<dbReference type="PANTHER" id="PTHR15298:SF1">
    <property type="entry name" value="GLYCINE N-ACYLTRANSFERASE-LIKE PROTEIN"/>
    <property type="match status" value="1"/>
</dbReference>
<dbReference type="EC" id="2.3.1.-" evidence="1"/>
<dbReference type="GO" id="GO:0047961">
    <property type="term" value="F:glycine N-acyltransferase activity"/>
    <property type="evidence" value="ECO:0007669"/>
    <property type="project" value="InterPro"/>
</dbReference>
<keyword evidence="3" id="KW-1185">Reference proteome</keyword>
<name>A0A8J1T8N2_OWEFU</name>
<comment type="caution">
    <text evidence="2">The sequence shown here is derived from an EMBL/GenBank/DDBJ whole genome shotgun (WGS) entry which is preliminary data.</text>
</comment>
<keyword evidence="1" id="KW-0808">Transferase</keyword>
<evidence type="ECO:0000313" key="2">
    <source>
        <dbReference type="EMBL" id="CAH1783676.1"/>
    </source>
</evidence>
<protein>
    <recommendedName>
        <fullName evidence="1">Glycine N-acyltransferase-like protein</fullName>
        <ecNumber evidence="1">2.3.1.-</ecNumber>
    </recommendedName>
</protein>